<dbReference type="NCBIfam" id="TIGR03564">
    <property type="entry name" value="F420_MSMEG_4879"/>
    <property type="match status" value="1"/>
</dbReference>
<dbReference type="Gene3D" id="3.20.20.30">
    <property type="entry name" value="Luciferase-like domain"/>
    <property type="match status" value="1"/>
</dbReference>
<dbReference type="CDD" id="cd01097">
    <property type="entry name" value="Tetrahydromethanopterin_reductase"/>
    <property type="match status" value="1"/>
</dbReference>
<dbReference type="InterPro" id="IPR036661">
    <property type="entry name" value="Luciferase-like_sf"/>
</dbReference>
<dbReference type="InterPro" id="IPR019910">
    <property type="entry name" value="Lucif-like_OxRdtase_MSMEG_4879"/>
</dbReference>
<dbReference type="Pfam" id="PF00296">
    <property type="entry name" value="Bac_luciferase"/>
    <property type="match status" value="1"/>
</dbReference>
<keyword evidence="1" id="KW-0560">Oxidoreductase</keyword>
<evidence type="ECO:0000259" key="2">
    <source>
        <dbReference type="Pfam" id="PF00296"/>
    </source>
</evidence>
<sequence>MRIGMFISGTSIYGSTIDEVIDTARWADAARLDTGWVPHIPWSLDALTAVALAGRETARIELGTAVVPTWSHHPYGMAQHALTAQAACGGRLAFGIGPSHRTVAEGWYGADYDGVIHHMRDYVAVLDACSAAQHEANASGGGPGGYGGPVQFEGQRYRVSSMIDVPGATEVPVFLAALAPLMLRLAGERAAGTITWMADEHTHATHVVPRLASAAAAVGRPTPRVIAGLPVAVCDDRSLGLEVAEANYGMYRHMENYARMLELGESGSPGEVAIIGTEAQVAARIRSYEDAGVTDLAAMTFAVGADDAERTRNLARTRELLAALAN</sequence>
<name>A0A6J5YC21_9ZZZZ</name>
<dbReference type="GO" id="GO:0016705">
    <property type="term" value="F:oxidoreductase activity, acting on paired donors, with incorporation or reduction of molecular oxygen"/>
    <property type="evidence" value="ECO:0007669"/>
    <property type="project" value="InterPro"/>
</dbReference>
<dbReference type="EMBL" id="CAEMXZ010000069">
    <property type="protein sequence ID" value="CAB4323754.1"/>
    <property type="molecule type" value="Genomic_DNA"/>
</dbReference>
<reference evidence="3" key="1">
    <citation type="submission" date="2020-05" db="EMBL/GenBank/DDBJ databases">
        <authorList>
            <person name="Chiriac C."/>
            <person name="Salcher M."/>
            <person name="Ghai R."/>
            <person name="Kavagutti S V."/>
        </authorList>
    </citation>
    <scope>NUCLEOTIDE SEQUENCE</scope>
</reference>
<dbReference type="SUPFAM" id="SSF51679">
    <property type="entry name" value="Bacterial luciferase-like"/>
    <property type="match status" value="1"/>
</dbReference>
<dbReference type="InterPro" id="IPR011251">
    <property type="entry name" value="Luciferase-like_dom"/>
</dbReference>
<dbReference type="PANTHER" id="PTHR43244:SF1">
    <property type="entry name" value="5,10-METHYLENETETRAHYDROMETHANOPTERIN REDUCTASE"/>
    <property type="match status" value="1"/>
</dbReference>
<evidence type="ECO:0000256" key="1">
    <source>
        <dbReference type="ARBA" id="ARBA00023002"/>
    </source>
</evidence>
<protein>
    <submittedName>
        <fullName evidence="3">Unannotated protein</fullName>
    </submittedName>
</protein>
<dbReference type="PANTHER" id="PTHR43244">
    <property type="match status" value="1"/>
</dbReference>
<accession>A0A6J5YC21</accession>
<proteinExistence type="predicted"/>
<organism evidence="3">
    <name type="scientific">freshwater metagenome</name>
    <dbReference type="NCBI Taxonomy" id="449393"/>
    <lineage>
        <taxon>unclassified sequences</taxon>
        <taxon>metagenomes</taxon>
        <taxon>ecological metagenomes</taxon>
    </lineage>
</organism>
<dbReference type="AlphaFoldDB" id="A0A6J5YC21"/>
<feature type="domain" description="Luciferase-like" evidence="2">
    <location>
        <begin position="1"/>
        <end position="294"/>
    </location>
</feature>
<evidence type="ECO:0000313" key="3">
    <source>
        <dbReference type="EMBL" id="CAB4323754.1"/>
    </source>
</evidence>
<dbReference type="InterPro" id="IPR050564">
    <property type="entry name" value="F420-G6PD/mer"/>
</dbReference>
<gene>
    <name evidence="3" type="ORF">UFOPK1392_01513</name>
</gene>